<keyword evidence="2" id="KW-1185">Reference proteome</keyword>
<dbReference type="InParanoid" id="L9KX70"/>
<name>L9KX70_TUPCH</name>
<dbReference type="AlphaFoldDB" id="L9KX70"/>
<dbReference type="Proteomes" id="UP000011518">
    <property type="component" value="Unassembled WGS sequence"/>
</dbReference>
<reference evidence="2" key="2">
    <citation type="journal article" date="2013" name="Nat. Commun.">
        <title>Genome of the Chinese tree shrew.</title>
        <authorList>
            <person name="Fan Y."/>
            <person name="Huang Z.Y."/>
            <person name="Cao C.C."/>
            <person name="Chen C.S."/>
            <person name="Chen Y.X."/>
            <person name="Fan D.D."/>
            <person name="He J."/>
            <person name="Hou H.L."/>
            <person name="Hu L."/>
            <person name="Hu X.T."/>
            <person name="Jiang X.T."/>
            <person name="Lai R."/>
            <person name="Lang Y.S."/>
            <person name="Liang B."/>
            <person name="Liao S.G."/>
            <person name="Mu D."/>
            <person name="Ma Y.Y."/>
            <person name="Niu Y.Y."/>
            <person name="Sun X.Q."/>
            <person name="Xia J.Q."/>
            <person name="Xiao J."/>
            <person name="Xiong Z.Q."/>
            <person name="Xu L."/>
            <person name="Yang L."/>
            <person name="Zhang Y."/>
            <person name="Zhao W."/>
            <person name="Zhao X.D."/>
            <person name="Zheng Y.T."/>
            <person name="Zhou J.M."/>
            <person name="Zhu Y.B."/>
            <person name="Zhang G.J."/>
            <person name="Wang J."/>
            <person name="Yao Y.G."/>
        </authorList>
    </citation>
    <scope>NUCLEOTIDE SEQUENCE [LARGE SCALE GENOMIC DNA]</scope>
</reference>
<dbReference type="EMBL" id="KB320629">
    <property type="protein sequence ID" value="ELW67064.1"/>
    <property type="molecule type" value="Genomic_DNA"/>
</dbReference>
<evidence type="ECO:0000313" key="1">
    <source>
        <dbReference type="EMBL" id="ELW67064.1"/>
    </source>
</evidence>
<proteinExistence type="predicted"/>
<gene>
    <name evidence="1" type="ORF">TREES_T100020444</name>
</gene>
<reference evidence="2" key="1">
    <citation type="submission" date="2012-07" db="EMBL/GenBank/DDBJ databases">
        <title>Genome of the Chinese tree shrew, a rising model animal genetically related to primates.</title>
        <authorList>
            <person name="Zhang G."/>
            <person name="Fan Y."/>
            <person name="Yao Y."/>
            <person name="Huang Z."/>
        </authorList>
    </citation>
    <scope>NUCLEOTIDE SEQUENCE [LARGE SCALE GENOMIC DNA]</scope>
</reference>
<sequence>MRPHNGPGPAGPRAQGSVQCPCPWTQQSPLPASIFLNNDLTASPTIRYPAGSQMTPRLPRASGAGADGGKIKALELDQLALTCHVGSCSLDTSVSSAVKWNNHYYAGRLWSMKVVTCCLAYKACDSQRALTK</sequence>
<organism evidence="1 2">
    <name type="scientific">Tupaia chinensis</name>
    <name type="common">Chinese tree shrew</name>
    <name type="synonym">Tupaia belangeri chinensis</name>
    <dbReference type="NCBI Taxonomy" id="246437"/>
    <lineage>
        <taxon>Eukaryota</taxon>
        <taxon>Metazoa</taxon>
        <taxon>Chordata</taxon>
        <taxon>Craniata</taxon>
        <taxon>Vertebrata</taxon>
        <taxon>Euteleostomi</taxon>
        <taxon>Mammalia</taxon>
        <taxon>Eutheria</taxon>
        <taxon>Euarchontoglires</taxon>
        <taxon>Scandentia</taxon>
        <taxon>Tupaiidae</taxon>
        <taxon>Tupaia</taxon>
    </lineage>
</organism>
<protein>
    <submittedName>
        <fullName evidence="1">Uncharacterized protein</fullName>
    </submittedName>
</protein>
<accession>L9KX70</accession>
<evidence type="ECO:0000313" key="2">
    <source>
        <dbReference type="Proteomes" id="UP000011518"/>
    </source>
</evidence>